<dbReference type="HOGENOM" id="CLU_809106_0_0_1"/>
<organism evidence="3 4">
    <name type="scientific">Marssonina brunnea f. sp. multigermtubi (strain MB_m1)</name>
    <name type="common">Marssonina leaf spot fungus</name>
    <dbReference type="NCBI Taxonomy" id="1072389"/>
    <lineage>
        <taxon>Eukaryota</taxon>
        <taxon>Fungi</taxon>
        <taxon>Dikarya</taxon>
        <taxon>Ascomycota</taxon>
        <taxon>Pezizomycotina</taxon>
        <taxon>Leotiomycetes</taxon>
        <taxon>Helotiales</taxon>
        <taxon>Drepanopezizaceae</taxon>
        <taxon>Drepanopeziza</taxon>
    </lineage>
</organism>
<proteinExistence type="predicted"/>
<dbReference type="eggNOG" id="ENOG502SEMD">
    <property type="taxonomic scope" value="Eukaryota"/>
</dbReference>
<sequence>MVLRGNNVESCGWQRSYGVTGIDGDGDGDGDGRVHVSIQAGAEALKDVLHAPTIPGLTSTDTTDPKERREAVWMALPKINTYHCLCTTLLLATTHTLSHLPRRSSPQSPSTTSASSDTALILPLPPLPSSSSPNPNPNPTDDNPLPPQGHSILLALSPDRKLTIVRREDGFEKRLLYRCARCRLVVGYEVVHNQHQKVAANQNTTTNSKKPINSHPPHPDHTPMDIDTESTSTSTGDPTKTNTNTTATATGNDQKGKQRQEDDDIDADADADVDADADIDAHAPPYQGKILYLLPAGLMSTEVMVSDAGAGMRARVGGGGGGGEDLGIGGVGGVGRGAVAAFE</sequence>
<keyword evidence="4" id="KW-1185">Reference proteome</keyword>
<reference evidence="3 4" key="1">
    <citation type="journal article" date="2012" name="BMC Genomics">
        <title>Sequencing the genome of Marssonina brunnea reveals fungus-poplar co-evolution.</title>
        <authorList>
            <person name="Zhu S."/>
            <person name="Cao Y.-Z."/>
            <person name="Jiang C."/>
            <person name="Tan B.-Y."/>
            <person name="Wang Z."/>
            <person name="Feng S."/>
            <person name="Zhang L."/>
            <person name="Su X.-H."/>
            <person name="Brejova B."/>
            <person name="Vinar T."/>
            <person name="Xu M."/>
            <person name="Wang M.-X."/>
            <person name="Zhang S.-G."/>
            <person name="Huang M.-R."/>
            <person name="Wu R."/>
            <person name="Zhou Y."/>
        </authorList>
    </citation>
    <scope>NUCLEOTIDE SEQUENCE [LARGE SCALE GENOMIC DNA]</scope>
    <source>
        <strain evidence="3 4">MB_m1</strain>
    </source>
</reference>
<dbReference type="EMBL" id="JH921442">
    <property type="protein sequence ID" value="EKD15435.1"/>
    <property type="molecule type" value="Genomic_DNA"/>
</dbReference>
<gene>
    <name evidence="3" type="ORF">MBM_06651</name>
</gene>
<evidence type="ECO:0000313" key="3">
    <source>
        <dbReference type="EMBL" id="EKD15435.1"/>
    </source>
</evidence>
<evidence type="ECO:0000313" key="4">
    <source>
        <dbReference type="Proteomes" id="UP000006753"/>
    </source>
</evidence>
<feature type="domain" description="STEEP1" evidence="2">
    <location>
        <begin position="78"/>
        <end position="195"/>
    </location>
</feature>
<dbReference type="Pfam" id="PF25809">
    <property type="entry name" value="STEEP1"/>
    <property type="match status" value="1"/>
</dbReference>
<feature type="compositionally biased region" description="Low complexity" evidence="1">
    <location>
        <begin position="97"/>
        <end position="122"/>
    </location>
</feature>
<feature type="region of interest" description="Disordered" evidence="1">
    <location>
        <begin position="199"/>
        <end position="265"/>
    </location>
</feature>
<dbReference type="KEGG" id="mbe:MBM_06651"/>
<dbReference type="OrthoDB" id="418131at2759"/>
<accession>K1WDE5</accession>
<dbReference type="InParanoid" id="K1WDE5"/>
<dbReference type="InterPro" id="IPR057965">
    <property type="entry name" value="STEEP1_dom"/>
</dbReference>
<feature type="compositionally biased region" description="Low complexity" evidence="1">
    <location>
        <begin position="230"/>
        <end position="253"/>
    </location>
</feature>
<dbReference type="AlphaFoldDB" id="K1WDE5"/>
<feature type="compositionally biased region" description="Pro residues" evidence="1">
    <location>
        <begin position="123"/>
        <end position="138"/>
    </location>
</feature>
<dbReference type="Proteomes" id="UP000006753">
    <property type="component" value="Unassembled WGS sequence"/>
</dbReference>
<feature type="region of interest" description="Disordered" evidence="1">
    <location>
        <begin position="97"/>
        <end position="152"/>
    </location>
</feature>
<name>K1WDE5_MARBU</name>
<feature type="compositionally biased region" description="Polar residues" evidence="1">
    <location>
        <begin position="199"/>
        <end position="211"/>
    </location>
</feature>
<protein>
    <recommendedName>
        <fullName evidence="2">STEEP1 domain-containing protein</fullName>
    </recommendedName>
</protein>
<dbReference type="STRING" id="1072389.K1WDE5"/>
<evidence type="ECO:0000259" key="2">
    <source>
        <dbReference type="Pfam" id="PF25809"/>
    </source>
</evidence>
<evidence type="ECO:0000256" key="1">
    <source>
        <dbReference type="SAM" id="MobiDB-lite"/>
    </source>
</evidence>